<dbReference type="PANTHER" id="PTHR23028:SF53">
    <property type="entry name" value="ACYL_TRANSF_3 DOMAIN-CONTAINING PROTEIN"/>
    <property type="match status" value="1"/>
</dbReference>
<comment type="caution">
    <text evidence="3">The sequence shown here is derived from an EMBL/GenBank/DDBJ whole genome shotgun (WGS) entry which is preliminary data.</text>
</comment>
<keyword evidence="4" id="KW-1185">Reference proteome</keyword>
<proteinExistence type="predicted"/>
<keyword evidence="1" id="KW-0812">Transmembrane</keyword>
<keyword evidence="3" id="KW-0012">Acyltransferase</keyword>
<reference evidence="3 4" key="1">
    <citation type="submission" date="2020-08" db="EMBL/GenBank/DDBJ databases">
        <title>Novel species isolated from subtropical streams in China.</title>
        <authorList>
            <person name="Lu H."/>
        </authorList>
    </citation>
    <scope>NUCLEOTIDE SEQUENCE [LARGE SCALE GENOMIC DNA]</scope>
    <source>
        <strain evidence="3 4">LX15W</strain>
    </source>
</reference>
<keyword evidence="1" id="KW-1133">Transmembrane helix</keyword>
<accession>A0ABR6Y8V4</accession>
<dbReference type="InterPro" id="IPR050879">
    <property type="entry name" value="Acyltransferase_3"/>
</dbReference>
<feature type="transmembrane region" description="Helical" evidence="1">
    <location>
        <begin position="263"/>
        <end position="279"/>
    </location>
</feature>
<feature type="transmembrane region" description="Helical" evidence="1">
    <location>
        <begin position="28"/>
        <end position="47"/>
    </location>
</feature>
<feature type="transmembrane region" description="Helical" evidence="1">
    <location>
        <begin position="205"/>
        <end position="222"/>
    </location>
</feature>
<dbReference type="Pfam" id="PF01757">
    <property type="entry name" value="Acyl_transf_3"/>
    <property type="match status" value="1"/>
</dbReference>
<keyword evidence="3" id="KW-0808">Transferase</keyword>
<feature type="domain" description="Acyltransferase 3" evidence="2">
    <location>
        <begin position="5"/>
        <end position="302"/>
    </location>
</feature>
<feature type="transmembrane region" description="Helical" evidence="1">
    <location>
        <begin position="174"/>
        <end position="193"/>
    </location>
</feature>
<dbReference type="InterPro" id="IPR002656">
    <property type="entry name" value="Acyl_transf_3_dom"/>
</dbReference>
<organism evidence="3 4">
    <name type="scientific">Undibacterium flavidum</name>
    <dbReference type="NCBI Taxonomy" id="2762297"/>
    <lineage>
        <taxon>Bacteria</taxon>
        <taxon>Pseudomonadati</taxon>
        <taxon>Pseudomonadota</taxon>
        <taxon>Betaproteobacteria</taxon>
        <taxon>Burkholderiales</taxon>
        <taxon>Oxalobacteraceae</taxon>
        <taxon>Undibacterium</taxon>
    </lineage>
</organism>
<dbReference type="RefSeq" id="WP_186941101.1">
    <property type="nucleotide sequence ID" value="NZ_JACOGA010000004.1"/>
</dbReference>
<evidence type="ECO:0000256" key="1">
    <source>
        <dbReference type="SAM" id="Phobius"/>
    </source>
</evidence>
<feature type="transmembrane region" description="Helical" evidence="1">
    <location>
        <begin position="68"/>
        <end position="85"/>
    </location>
</feature>
<feature type="transmembrane region" description="Helical" evidence="1">
    <location>
        <begin position="285"/>
        <end position="306"/>
    </location>
</feature>
<evidence type="ECO:0000313" key="4">
    <source>
        <dbReference type="Proteomes" id="UP000624279"/>
    </source>
</evidence>
<dbReference type="GO" id="GO:0016746">
    <property type="term" value="F:acyltransferase activity"/>
    <property type="evidence" value="ECO:0007669"/>
    <property type="project" value="UniProtKB-KW"/>
</dbReference>
<dbReference type="Proteomes" id="UP000624279">
    <property type="component" value="Unassembled WGS sequence"/>
</dbReference>
<protein>
    <submittedName>
        <fullName evidence="3">Acyltransferase</fullName>
    </submittedName>
</protein>
<dbReference type="EMBL" id="JACOGA010000004">
    <property type="protein sequence ID" value="MBC3873058.1"/>
    <property type="molecule type" value="Genomic_DNA"/>
</dbReference>
<dbReference type="PANTHER" id="PTHR23028">
    <property type="entry name" value="ACETYLTRANSFERASE"/>
    <property type="match status" value="1"/>
</dbReference>
<gene>
    <name evidence="3" type="ORF">H8K55_05625</name>
</gene>
<keyword evidence="1" id="KW-0472">Membrane</keyword>
<name>A0ABR6Y8V4_9BURK</name>
<feature type="transmembrane region" description="Helical" evidence="1">
    <location>
        <begin position="234"/>
        <end position="251"/>
    </location>
</feature>
<sequence>MLGSFRLILAILVAMSHADFRLCGLNPGVFAVVCFYLISGYVMTGLLRVHYAGWRDIPAFFADRGLRLLPQYFALACLTLMWFNWSQQNTAFLQHSPGSMELLANVLVVPLNYFMFNHSDQFTLIPPAWSLGAEIQFYLLIPLILLLRVRWLVLLGSLLVFVSAAWGMIHTDYYGYRLLPGVLVFFMLGSYLYDYRERPVQRKTVCLVALLAIVAGVAVLQLSGHLQLPYNRETLLGAGIGIPLLYFLGRLPQRAWDNRLGDLSYGVFLNHFLLQWSLIGKPHSVGTWVLYIGSSLVLSYLTQKLIERPVLQWRKKLRKA</sequence>
<evidence type="ECO:0000259" key="2">
    <source>
        <dbReference type="Pfam" id="PF01757"/>
    </source>
</evidence>
<evidence type="ECO:0000313" key="3">
    <source>
        <dbReference type="EMBL" id="MBC3873058.1"/>
    </source>
</evidence>